<comment type="caution">
    <text evidence="1">The sequence shown here is derived from an EMBL/GenBank/DDBJ whole genome shotgun (WGS) entry which is preliminary data.</text>
</comment>
<dbReference type="Proteomes" id="UP001283361">
    <property type="component" value="Unassembled WGS sequence"/>
</dbReference>
<evidence type="ECO:0000313" key="2">
    <source>
        <dbReference type="Proteomes" id="UP001283361"/>
    </source>
</evidence>
<gene>
    <name evidence="1" type="ORF">RRG08_037055</name>
</gene>
<evidence type="ECO:0000313" key="1">
    <source>
        <dbReference type="EMBL" id="KAK3738418.1"/>
    </source>
</evidence>
<protein>
    <submittedName>
        <fullName evidence="1">Uncharacterized protein</fullName>
    </submittedName>
</protein>
<organism evidence="1 2">
    <name type="scientific">Elysia crispata</name>
    <name type="common">lettuce slug</name>
    <dbReference type="NCBI Taxonomy" id="231223"/>
    <lineage>
        <taxon>Eukaryota</taxon>
        <taxon>Metazoa</taxon>
        <taxon>Spiralia</taxon>
        <taxon>Lophotrochozoa</taxon>
        <taxon>Mollusca</taxon>
        <taxon>Gastropoda</taxon>
        <taxon>Heterobranchia</taxon>
        <taxon>Euthyneura</taxon>
        <taxon>Panpulmonata</taxon>
        <taxon>Sacoglossa</taxon>
        <taxon>Placobranchoidea</taxon>
        <taxon>Plakobranchidae</taxon>
        <taxon>Elysia</taxon>
    </lineage>
</organism>
<sequence length="69" mass="7616">MEPGSNASAVVAANVYLYRDSEKLTQLDSVTKYYTIEDKGIGAKKDISDESTRVWLSSSVAQLSNETRK</sequence>
<accession>A0AAE0YA40</accession>
<proteinExistence type="predicted"/>
<name>A0AAE0YA40_9GAST</name>
<dbReference type="EMBL" id="JAWDGP010006598">
    <property type="protein sequence ID" value="KAK3738418.1"/>
    <property type="molecule type" value="Genomic_DNA"/>
</dbReference>
<reference evidence="1" key="1">
    <citation type="journal article" date="2023" name="G3 (Bethesda)">
        <title>A reference genome for the long-term kleptoplast-retaining sea slug Elysia crispata morphotype clarki.</title>
        <authorList>
            <person name="Eastman K.E."/>
            <person name="Pendleton A.L."/>
            <person name="Shaikh M.A."/>
            <person name="Suttiyut T."/>
            <person name="Ogas R."/>
            <person name="Tomko P."/>
            <person name="Gavelis G."/>
            <person name="Widhalm J.R."/>
            <person name="Wisecaver J.H."/>
        </authorList>
    </citation>
    <scope>NUCLEOTIDE SEQUENCE</scope>
    <source>
        <strain evidence="1">ECLA1</strain>
    </source>
</reference>
<dbReference type="AlphaFoldDB" id="A0AAE0YA40"/>
<keyword evidence="2" id="KW-1185">Reference proteome</keyword>